<dbReference type="RefSeq" id="WP_343104925.1">
    <property type="nucleotide sequence ID" value="NZ_CACRUU010000080.1"/>
</dbReference>
<dbReference type="GO" id="GO:0005829">
    <property type="term" value="C:cytosol"/>
    <property type="evidence" value="ECO:0007669"/>
    <property type="project" value="TreeGrafter"/>
</dbReference>
<dbReference type="CDD" id="cd00093">
    <property type="entry name" value="HTH_XRE"/>
    <property type="match status" value="1"/>
</dbReference>
<dbReference type="InterPro" id="IPR010982">
    <property type="entry name" value="Lambda_DNA-bd_dom_sf"/>
</dbReference>
<name>A0A6N3EKE3_MEDGN</name>
<dbReference type="Gene3D" id="1.10.260.40">
    <property type="entry name" value="lambda repressor-like DNA-binding domains"/>
    <property type="match status" value="1"/>
</dbReference>
<evidence type="ECO:0000259" key="2">
    <source>
        <dbReference type="PROSITE" id="PS50943"/>
    </source>
</evidence>
<dbReference type="AlphaFoldDB" id="A0A6N3EKE3"/>
<feature type="domain" description="HTH cro/C1-type" evidence="2">
    <location>
        <begin position="7"/>
        <end position="61"/>
    </location>
</feature>
<keyword evidence="1" id="KW-0238">DNA-binding</keyword>
<evidence type="ECO:0000313" key="3">
    <source>
        <dbReference type="EMBL" id="VYU39221.1"/>
    </source>
</evidence>
<dbReference type="Pfam" id="PF13560">
    <property type="entry name" value="HTH_31"/>
    <property type="match status" value="1"/>
</dbReference>
<dbReference type="GO" id="GO:0003700">
    <property type="term" value="F:DNA-binding transcription factor activity"/>
    <property type="evidence" value="ECO:0007669"/>
    <property type="project" value="TreeGrafter"/>
</dbReference>
<protein>
    <submittedName>
        <fullName evidence="3">Anaerobic benzoate catabolism transcriptional regulator</fullName>
    </submittedName>
</protein>
<dbReference type="GO" id="GO:0003677">
    <property type="term" value="F:DNA binding"/>
    <property type="evidence" value="ECO:0007669"/>
    <property type="project" value="UniProtKB-KW"/>
</dbReference>
<accession>A0A6N3EKE3</accession>
<reference evidence="3" key="1">
    <citation type="submission" date="2019-11" db="EMBL/GenBank/DDBJ databases">
        <authorList>
            <person name="Feng L."/>
        </authorList>
    </citation>
    <scope>NUCLEOTIDE SEQUENCE</scope>
    <source>
        <strain evidence="3">RgnavusLFYP36</strain>
    </source>
</reference>
<dbReference type="SUPFAM" id="SSF47413">
    <property type="entry name" value="lambda repressor-like DNA-binding domains"/>
    <property type="match status" value="1"/>
</dbReference>
<dbReference type="InterPro" id="IPR001387">
    <property type="entry name" value="Cro/C1-type_HTH"/>
</dbReference>
<dbReference type="PROSITE" id="PS50943">
    <property type="entry name" value="HTH_CROC1"/>
    <property type="match status" value="1"/>
</dbReference>
<sequence>MQIGERIRCLRISKGLTQYDLAQAIHISSSFMNRIEKGSSTVSIEYVCSIANALEVTPQDILCDIFVTPETASISEQIKLLSEKLPPDKQLLLLNTLEFIMIQSNLL</sequence>
<dbReference type="PANTHER" id="PTHR46797:SF1">
    <property type="entry name" value="METHYLPHOSPHONATE SYNTHASE"/>
    <property type="match status" value="1"/>
</dbReference>
<evidence type="ECO:0000256" key="1">
    <source>
        <dbReference type="ARBA" id="ARBA00023125"/>
    </source>
</evidence>
<dbReference type="PANTHER" id="PTHR46797">
    <property type="entry name" value="HTH-TYPE TRANSCRIPTIONAL REGULATOR"/>
    <property type="match status" value="1"/>
</dbReference>
<gene>
    <name evidence="3" type="ORF">RGLFYP36_00008</name>
</gene>
<dbReference type="SMART" id="SM00530">
    <property type="entry name" value="HTH_XRE"/>
    <property type="match status" value="1"/>
</dbReference>
<dbReference type="EMBL" id="CACRUU010000080">
    <property type="protein sequence ID" value="VYU39221.1"/>
    <property type="molecule type" value="Genomic_DNA"/>
</dbReference>
<proteinExistence type="predicted"/>
<organism evidence="3">
    <name type="scientific">Mediterraneibacter gnavus</name>
    <name type="common">Ruminococcus gnavus</name>
    <dbReference type="NCBI Taxonomy" id="33038"/>
    <lineage>
        <taxon>Bacteria</taxon>
        <taxon>Bacillati</taxon>
        <taxon>Bacillota</taxon>
        <taxon>Clostridia</taxon>
        <taxon>Lachnospirales</taxon>
        <taxon>Lachnospiraceae</taxon>
        <taxon>Mediterraneibacter</taxon>
    </lineage>
</organism>
<dbReference type="InterPro" id="IPR050807">
    <property type="entry name" value="TransReg_Diox_bact_type"/>
</dbReference>